<evidence type="ECO:0000259" key="11">
    <source>
        <dbReference type="Pfam" id="PF01087"/>
    </source>
</evidence>
<dbReference type="InterPro" id="IPR005849">
    <property type="entry name" value="GalP_Utransf_N"/>
</dbReference>
<evidence type="ECO:0000259" key="12">
    <source>
        <dbReference type="Pfam" id="PF02744"/>
    </source>
</evidence>
<dbReference type="PROSITE" id="PS01163">
    <property type="entry name" value="GAL_P_UDP_TRANSF_II"/>
    <property type="match status" value="1"/>
</dbReference>
<organism evidence="13 14">
    <name type="scientific">Limosilactobacillus gastricus DSM 16045</name>
    <dbReference type="NCBI Taxonomy" id="1423749"/>
    <lineage>
        <taxon>Bacteria</taxon>
        <taxon>Bacillati</taxon>
        <taxon>Bacillota</taxon>
        <taxon>Bacilli</taxon>
        <taxon>Lactobacillales</taxon>
        <taxon>Lactobacillaceae</taxon>
        <taxon>Limosilactobacillus</taxon>
    </lineage>
</organism>
<evidence type="ECO:0000256" key="2">
    <source>
        <dbReference type="ARBA" id="ARBA00004496"/>
    </source>
</evidence>
<dbReference type="Proteomes" id="UP000051739">
    <property type="component" value="Unassembled WGS sequence"/>
</dbReference>
<keyword evidence="5 10" id="KW-0963">Cytoplasm</keyword>
<dbReference type="HAMAP" id="MF_00571">
    <property type="entry name" value="GalP_UDP_trans"/>
    <property type="match status" value="1"/>
</dbReference>
<comment type="pathway">
    <text evidence="3 10">Carbohydrate metabolism; galactose metabolism.</text>
</comment>
<comment type="similarity">
    <text evidence="4 10">Belongs to the galactose-1-phosphate uridylyltransferase type 2 family.</text>
</comment>
<dbReference type="PIRSF" id="PIRSF006005">
    <property type="entry name" value="GalT_BS"/>
    <property type="match status" value="1"/>
</dbReference>
<keyword evidence="6 10" id="KW-0808">Transferase</keyword>
<evidence type="ECO:0000256" key="7">
    <source>
        <dbReference type="ARBA" id="ARBA00022695"/>
    </source>
</evidence>
<reference evidence="13 14" key="1">
    <citation type="journal article" date="2015" name="Genome Announc.">
        <title>Expanding the biotechnology potential of lactobacilli through comparative genomics of 213 strains and associated genera.</title>
        <authorList>
            <person name="Sun Z."/>
            <person name="Harris H.M."/>
            <person name="McCann A."/>
            <person name="Guo C."/>
            <person name="Argimon S."/>
            <person name="Zhang W."/>
            <person name="Yang X."/>
            <person name="Jeffery I.B."/>
            <person name="Cooney J.C."/>
            <person name="Kagawa T.F."/>
            <person name="Liu W."/>
            <person name="Song Y."/>
            <person name="Salvetti E."/>
            <person name="Wrobel A."/>
            <person name="Rasinkangas P."/>
            <person name="Parkhill J."/>
            <person name="Rea M.C."/>
            <person name="O'Sullivan O."/>
            <person name="Ritari J."/>
            <person name="Douillard F.P."/>
            <person name="Paul Ross R."/>
            <person name="Yang R."/>
            <person name="Briner A.E."/>
            <person name="Felis G.E."/>
            <person name="de Vos W.M."/>
            <person name="Barrangou R."/>
            <person name="Klaenhammer T.R."/>
            <person name="Caufield P.W."/>
            <person name="Cui Y."/>
            <person name="Zhang H."/>
            <person name="O'Toole P.W."/>
        </authorList>
    </citation>
    <scope>NUCLEOTIDE SEQUENCE [LARGE SCALE GENOMIC DNA]</scope>
    <source>
        <strain evidence="13 14">DSM 16045</strain>
    </source>
</reference>
<name>A0A0R1VD06_9LACO</name>
<feature type="domain" description="Galactose-1-phosphate uridyl transferase N-terminal" evidence="11">
    <location>
        <begin position="23"/>
        <end position="226"/>
    </location>
</feature>
<dbReference type="InterPro" id="IPR005850">
    <property type="entry name" value="GalP_Utransf_C"/>
</dbReference>
<evidence type="ECO:0000256" key="6">
    <source>
        <dbReference type="ARBA" id="ARBA00022679"/>
    </source>
</evidence>
<keyword evidence="14" id="KW-1185">Reference proteome</keyword>
<dbReference type="AlphaFoldDB" id="A0A0R1VD06"/>
<comment type="caution">
    <text evidence="13">The sequence shown here is derived from an EMBL/GenBank/DDBJ whole genome shotgun (WGS) entry which is preliminary data.</text>
</comment>
<dbReference type="Pfam" id="PF01087">
    <property type="entry name" value="GalP_UDP_transf"/>
    <property type="match status" value="1"/>
</dbReference>
<dbReference type="EC" id="2.7.7.12" evidence="10"/>
<dbReference type="UniPathway" id="UPA00214"/>
<dbReference type="GO" id="GO:0008108">
    <property type="term" value="F:UDP-glucose:hexose-1-phosphate uridylyltransferase activity"/>
    <property type="evidence" value="ECO:0007669"/>
    <property type="project" value="UniProtKB-UniRule"/>
</dbReference>
<dbReference type="PATRIC" id="fig|1423749.3.peg.925"/>
<dbReference type="InterPro" id="IPR000766">
    <property type="entry name" value="GalP_uridyl_Trfase_II"/>
</dbReference>
<sequence length="488" mass="55306">MKGSMKMGVISQYADQVIASGAYEPLDRNYVMNKIRGLVGDEDVAVSDGRLVDQLVELAIAHGAIEDSVTDRSILNDQLFDLMTPSPARVNARFWEDYHRSPQEATDHFYQLCTENDYVKVAAIKKNIEFVKKVQDGNELEITINLSKPEKDPKAIQAAAHDTAVKYPQCALCMENEGYKGRLGYASRSNHRIIRLTVGGREWGFQYSPYAYFNEHCIFLLAQHEPMEINQQTLVNLVEIEQTFPHYFVGSNADLPIVGGSMLAHEHYQGGRHTFPMMKAPIKQELSFLDYPMVTAGIVDWPMSDLRLTSSDTTALVNLGSHIMRTWQSYSDPSLQINAGTADDRHHTVTPIMHRDGDRFILDLVLRDNNTTDQYPLGIFHPHEKLWHIKKENIGLIEVMGRAILPARLKDELAEVKKYWLQDPNEIAENHLPWAQEVQARQTITADNVEAVLEQEVAQVFSDVLADAGVFKRNADGEAGWQRFIQQL</sequence>
<dbReference type="PANTHER" id="PTHR39191">
    <property type="entry name" value="GALACTOSE-1-PHOSPHATE URIDYLYLTRANSFERASE"/>
    <property type="match status" value="1"/>
</dbReference>
<comment type="subcellular location">
    <subcellularLocation>
        <location evidence="2 10">Cytoplasm</location>
    </subcellularLocation>
</comment>
<feature type="domain" description="Galactose-1-phosphate uridyl transferase C-terminal" evidence="12">
    <location>
        <begin position="242"/>
        <end position="435"/>
    </location>
</feature>
<keyword evidence="7 10" id="KW-0548">Nucleotidyltransferase</keyword>
<keyword evidence="9 10" id="KW-0119">Carbohydrate metabolism</keyword>
<dbReference type="NCBIfam" id="TIGR01239">
    <property type="entry name" value="galT_2"/>
    <property type="match status" value="1"/>
</dbReference>
<evidence type="ECO:0000256" key="3">
    <source>
        <dbReference type="ARBA" id="ARBA00004947"/>
    </source>
</evidence>
<proteinExistence type="inferred from homology"/>
<dbReference type="PANTHER" id="PTHR39191:SF1">
    <property type="entry name" value="DUF4922 DOMAIN-CONTAINING PROTEIN"/>
    <property type="match status" value="1"/>
</dbReference>
<evidence type="ECO:0000256" key="10">
    <source>
        <dbReference type="HAMAP-Rule" id="MF_00571"/>
    </source>
</evidence>
<evidence type="ECO:0000313" key="13">
    <source>
        <dbReference type="EMBL" id="KRM00966.1"/>
    </source>
</evidence>
<dbReference type="GO" id="GO:0006012">
    <property type="term" value="P:galactose metabolic process"/>
    <property type="evidence" value="ECO:0007669"/>
    <property type="project" value="UniProtKB-UniRule"/>
</dbReference>
<evidence type="ECO:0000313" key="14">
    <source>
        <dbReference type="Proteomes" id="UP000051739"/>
    </source>
</evidence>
<accession>A0A0R1VD06</accession>
<evidence type="ECO:0000256" key="9">
    <source>
        <dbReference type="ARBA" id="ARBA00023277"/>
    </source>
</evidence>
<dbReference type="NCBIfam" id="NF003630">
    <property type="entry name" value="PRK05270.1-3"/>
    <property type="match status" value="1"/>
</dbReference>
<keyword evidence="8 10" id="KW-0299">Galactose metabolism</keyword>
<dbReference type="Pfam" id="PF02744">
    <property type="entry name" value="GalP_UDP_tr_C"/>
    <property type="match status" value="1"/>
</dbReference>
<evidence type="ECO:0000256" key="4">
    <source>
        <dbReference type="ARBA" id="ARBA00008706"/>
    </source>
</evidence>
<evidence type="ECO:0000256" key="1">
    <source>
        <dbReference type="ARBA" id="ARBA00001107"/>
    </source>
</evidence>
<dbReference type="EMBL" id="AZFN01000022">
    <property type="protein sequence ID" value="KRM00966.1"/>
    <property type="molecule type" value="Genomic_DNA"/>
</dbReference>
<protein>
    <recommendedName>
        <fullName evidence="10">Galactose-1-phosphate uridylyltransferase</fullName>
        <shortName evidence="10">Gal-1-P uridylyltransferase</shortName>
        <ecNumber evidence="10">2.7.7.12</ecNumber>
    </recommendedName>
    <alternativeName>
        <fullName evidence="10">UDP-glucose--hexose-1-phosphate uridylyltransferase</fullName>
    </alternativeName>
</protein>
<gene>
    <name evidence="10" type="primary">galT</name>
    <name evidence="13" type="ORF">FC60_GL000916</name>
</gene>
<dbReference type="GO" id="GO:0005737">
    <property type="term" value="C:cytoplasm"/>
    <property type="evidence" value="ECO:0007669"/>
    <property type="project" value="UniProtKB-SubCell"/>
</dbReference>
<evidence type="ECO:0000256" key="5">
    <source>
        <dbReference type="ARBA" id="ARBA00022490"/>
    </source>
</evidence>
<dbReference type="InterPro" id="IPR023425">
    <property type="entry name" value="GalP_uridyl_Trfase_II_CS"/>
</dbReference>
<comment type="catalytic activity">
    <reaction evidence="1 10">
        <text>alpha-D-galactose 1-phosphate + UDP-alpha-D-glucose = alpha-D-glucose 1-phosphate + UDP-alpha-D-galactose</text>
        <dbReference type="Rhea" id="RHEA:13989"/>
        <dbReference type="ChEBI" id="CHEBI:58336"/>
        <dbReference type="ChEBI" id="CHEBI:58601"/>
        <dbReference type="ChEBI" id="CHEBI:58885"/>
        <dbReference type="ChEBI" id="CHEBI:66914"/>
        <dbReference type="EC" id="2.7.7.12"/>
    </reaction>
</comment>
<evidence type="ECO:0000256" key="8">
    <source>
        <dbReference type="ARBA" id="ARBA00023144"/>
    </source>
</evidence>